<dbReference type="GO" id="GO:0000407">
    <property type="term" value="C:phagophore assembly site"/>
    <property type="evidence" value="ECO:0007669"/>
    <property type="project" value="TreeGrafter"/>
</dbReference>
<accession>A0AAN6G9P2</accession>
<evidence type="ECO:0000256" key="2">
    <source>
        <dbReference type="ARBA" id="ARBA00018874"/>
    </source>
</evidence>
<dbReference type="InterPro" id="IPR012445">
    <property type="entry name" value="ATG101"/>
</dbReference>
<protein>
    <recommendedName>
        <fullName evidence="2">Autophagy-related protein 101</fullName>
    </recommendedName>
</protein>
<evidence type="ECO:0000313" key="5">
    <source>
        <dbReference type="Proteomes" id="UP001176521"/>
    </source>
</evidence>
<proteinExistence type="inferred from homology"/>
<keyword evidence="3" id="KW-0072">Autophagy</keyword>
<comment type="similarity">
    <text evidence="1">Belongs to the ATG101 family.</text>
</comment>
<dbReference type="EMBL" id="JAPDMQ010000266">
    <property type="protein sequence ID" value="KAK0528686.1"/>
    <property type="molecule type" value="Genomic_DNA"/>
</dbReference>
<dbReference type="GO" id="GO:1990316">
    <property type="term" value="C:Atg1/ULK1 kinase complex"/>
    <property type="evidence" value="ECO:0007669"/>
    <property type="project" value="TreeGrafter"/>
</dbReference>
<dbReference type="GO" id="GO:0019901">
    <property type="term" value="F:protein kinase binding"/>
    <property type="evidence" value="ECO:0007669"/>
    <property type="project" value="TreeGrafter"/>
</dbReference>
<sequence>MAAALPPSQRSQAAPQQPVTFAHSPIVLPAEPASLQVKVLAALAHTVVFHRALGNTRPRTITLLENTFPAVHDQLVDDLIEAALTAARGELSKGGGVQLVISIYASSALAPSQLSSEESRPTSAGGSSPSGTARLKNLPISWISQAVSLANQAYTHGYTFSGYGPSAGDAVSAGGDVATAKSSRPGQEAQVPFEQWRIGVRVVSFKTEHERSKAFQSASKQLAAFLDATIDFVDRFKSHLPSVADSSLLPFPIRISAVPLA</sequence>
<evidence type="ECO:0000313" key="4">
    <source>
        <dbReference type="EMBL" id="KAK0528686.1"/>
    </source>
</evidence>
<evidence type="ECO:0000256" key="3">
    <source>
        <dbReference type="ARBA" id="ARBA00023006"/>
    </source>
</evidence>
<reference evidence="4" key="1">
    <citation type="journal article" date="2023" name="PhytoFront">
        <title>Draft Genome Resources of Seven Strains of Tilletia horrida, Causal Agent of Kernel Smut of Rice.</title>
        <authorList>
            <person name="Khanal S."/>
            <person name="Antony Babu S."/>
            <person name="Zhou X.G."/>
        </authorList>
    </citation>
    <scope>NUCLEOTIDE SEQUENCE</scope>
    <source>
        <strain evidence="4">TX3</strain>
    </source>
</reference>
<name>A0AAN6G9P2_9BASI</name>
<dbReference type="PANTHER" id="PTHR13292">
    <property type="entry name" value="AUTOPHAGY-RELATED PROTEIN 101"/>
    <property type="match status" value="1"/>
</dbReference>
<dbReference type="PANTHER" id="PTHR13292:SF0">
    <property type="entry name" value="AUTOPHAGY-RELATED PROTEIN 101"/>
    <property type="match status" value="1"/>
</dbReference>
<gene>
    <name evidence="4" type="ORF">OC842_004478</name>
</gene>
<evidence type="ECO:0000256" key="1">
    <source>
        <dbReference type="ARBA" id="ARBA00007130"/>
    </source>
</evidence>
<organism evidence="4 5">
    <name type="scientific">Tilletia horrida</name>
    <dbReference type="NCBI Taxonomy" id="155126"/>
    <lineage>
        <taxon>Eukaryota</taxon>
        <taxon>Fungi</taxon>
        <taxon>Dikarya</taxon>
        <taxon>Basidiomycota</taxon>
        <taxon>Ustilaginomycotina</taxon>
        <taxon>Exobasidiomycetes</taxon>
        <taxon>Tilletiales</taxon>
        <taxon>Tilletiaceae</taxon>
        <taxon>Tilletia</taxon>
    </lineage>
</organism>
<comment type="caution">
    <text evidence="4">The sequence shown here is derived from an EMBL/GenBank/DDBJ whole genome shotgun (WGS) entry which is preliminary data.</text>
</comment>
<dbReference type="GO" id="GO:0000045">
    <property type="term" value="P:autophagosome assembly"/>
    <property type="evidence" value="ECO:0007669"/>
    <property type="project" value="TreeGrafter"/>
</dbReference>
<dbReference type="Proteomes" id="UP001176521">
    <property type="component" value="Unassembled WGS sequence"/>
</dbReference>
<keyword evidence="5" id="KW-1185">Reference proteome</keyword>
<dbReference type="AlphaFoldDB" id="A0AAN6G9P2"/>
<dbReference type="Pfam" id="PF07855">
    <property type="entry name" value="ATG101"/>
    <property type="match status" value="2"/>
</dbReference>